<dbReference type="CDD" id="cd16325">
    <property type="entry name" value="LolA"/>
    <property type="match status" value="1"/>
</dbReference>
<proteinExistence type="inferred from homology"/>
<evidence type="ECO:0000256" key="2">
    <source>
        <dbReference type="ARBA" id="ARBA00007615"/>
    </source>
</evidence>
<dbReference type="Gene3D" id="2.50.20.10">
    <property type="entry name" value="Lipoprotein localisation LolA/LolB/LppX"/>
    <property type="match status" value="1"/>
</dbReference>
<dbReference type="GO" id="GO:0030288">
    <property type="term" value="C:outer membrane-bounded periplasmic space"/>
    <property type="evidence" value="ECO:0007669"/>
    <property type="project" value="TreeGrafter"/>
</dbReference>
<keyword evidence="6" id="KW-0732">Signal</keyword>
<keyword evidence="12" id="KW-1185">Reference proteome</keyword>
<comment type="subcellular location">
    <subcellularLocation>
        <location evidence="1 10">Periplasm</location>
    </subcellularLocation>
</comment>
<evidence type="ECO:0000256" key="7">
    <source>
        <dbReference type="ARBA" id="ARBA00022764"/>
    </source>
</evidence>
<dbReference type="Pfam" id="PF03548">
    <property type="entry name" value="LolA"/>
    <property type="match status" value="1"/>
</dbReference>
<evidence type="ECO:0000313" key="12">
    <source>
        <dbReference type="Proteomes" id="UP000244223"/>
    </source>
</evidence>
<dbReference type="OrthoDB" id="9810685at2"/>
<evidence type="ECO:0000256" key="8">
    <source>
        <dbReference type="ARBA" id="ARBA00022927"/>
    </source>
</evidence>
<organism evidence="11 12">
    <name type="scientific">Agitococcus lubricus</name>
    <dbReference type="NCBI Taxonomy" id="1077255"/>
    <lineage>
        <taxon>Bacteria</taxon>
        <taxon>Pseudomonadati</taxon>
        <taxon>Pseudomonadota</taxon>
        <taxon>Gammaproteobacteria</taxon>
        <taxon>Moraxellales</taxon>
        <taxon>Moraxellaceae</taxon>
        <taxon>Agitococcus</taxon>
    </lineage>
</organism>
<keyword evidence="7 10" id="KW-0574">Periplasm</keyword>
<accession>A0A2T5IWM3</accession>
<keyword evidence="9 10" id="KW-0143">Chaperone</keyword>
<reference evidence="11 12" key="1">
    <citation type="submission" date="2018-04" db="EMBL/GenBank/DDBJ databases">
        <title>Genomic Encyclopedia of Archaeal and Bacterial Type Strains, Phase II (KMG-II): from individual species to whole genera.</title>
        <authorList>
            <person name="Goeker M."/>
        </authorList>
    </citation>
    <scope>NUCLEOTIDE SEQUENCE [LARGE SCALE GENOMIC DNA]</scope>
    <source>
        <strain evidence="11 12">DSM 5822</strain>
    </source>
</reference>
<dbReference type="EMBL" id="QAON01000013">
    <property type="protein sequence ID" value="PTQ88313.1"/>
    <property type="molecule type" value="Genomic_DNA"/>
</dbReference>
<keyword evidence="5 10" id="KW-0813">Transport</keyword>
<dbReference type="PANTHER" id="PTHR35869">
    <property type="entry name" value="OUTER-MEMBRANE LIPOPROTEIN CARRIER PROTEIN"/>
    <property type="match status" value="1"/>
</dbReference>
<dbReference type="InterPro" id="IPR004564">
    <property type="entry name" value="OM_lipoprot_carrier_LolA-like"/>
</dbReference>
<dbReference type="Proteomes" id="UP000244223">
    <property type="component" value="Unassembled WGS sequence"/>
</dbReference>
<dbReference type="PANTHER" id="PTHR35869:SF1">
    <property type="entry name" value="OUTER-MEMBRANE LIPOPROTEIN CARRIER PROTEIN"/>
    <property type="match status" value="1"/>
</dbReference>
<evidence type="ECO:0000256" key="10">
    <source>
        <dbReference type="HAMAP-Rule" id="MF_00240"/>
    </source>
</evidence>
<dbReference type="GO" id="GO:0042953">
    <property type="term" value="P:lipoprotein transport"/>
    <property type="evidence" value="ECO:0007669"/>
    <property type="project" value="InterPro"/>
</dbReference>
<dbReference type="InterPro" id="IPR018323">
    <property type="entry name" value="OM_lipoprot_carrier_LolA_Pbac"/>
</dbReference>
<evidence type="ECO:0000256" key="4">
    <source>
        <dbReference type="ARBA" id="ARBA00014035"/>
    </source>
</evidence>
<dbReference type="NCBIfam" id="TIGR00547">
    <property type="entry name" value="lolA"/>
    <property type="match status" value="1"/>
</dbReference>
<comment type="function">
    <text evidence="10">Participates in the translocation of lipoproteins from the inner membrane to the outer membrane. Only forms a complex with a lipoprotein if the residue after the N-terminal Cys is not an aspartate (The Asp acts as a targeting signal to indicate that the lipoprotein should stay in the inner membrane).</text>
</comment>
<evidence type="ECO:0000313" key="11">
    <source>
        <dbReference type="EMBL" id="PTQ88313.1"/>
    </source>
</evidence>
<evidence type="ECO:0000256" key="5">
    <source>
        <dbReference type="ARBA" id="ARBA00022448"/>
    </source>
</evidence>
<dbReference type="SUPFAM" id="SSF89392">
    <property type="entry name" value="Prokaryotic lipoproteins and lipoprotein localization factors"/>
    <property type="match status" value="1"/>
</dbReference>
<evidence type="ECO:0000256" key="1">
    <source>
        <dbReference type="ARBA" id="ARBA00004418"/>
    </source>
</evidence>
<keyword evidence="11" id="KW-0449">Lipoprotein</keyword>
<protein>
    <recommendedName>
        <fullName evidence="4 10">Outer-membrane lipoprotein carrier protein</fullName>
    </recommendedName>
</protein>
<evidence type="ECO:0000256" key="3">
    <source>
        <dbReference type="ARBA" id="ARBA00011245"/>
    </source>
</evidence>
<dbReference type="GO" id="GO:0044874">
    <property type="term" value="P:lipoprotein localization to outer membrane"/>
    <property type="evidence" value="ECO:0007669"/>
    <property type="project" value="UniProtKB-UniRule"/>
</dbReference>
<dbReference type="InterPro" id="IPR029046">
    <property type="entry name" value="LolA/LolB/LppX"/>
</dbReference>
<sequence>MRYMVLLAAVLSQVGHTEELATKNLNQLLGQIVTMRAHFDQHTLDAKNKPLQQLAGEMQVKRPGYFRWETQQPFNQLIVANGQTVWIYDPDLQQATKQKLDKQVGNTPALLLSGDSKKIAASFNVSQEKTTNKQQRVFILQPKDKEAVFDTLRVSFIGKQLNSMQLKDALGQRTDIFFSQVAVNGKISDSVFQFTPPKDVDVIDE</sequence>
<dbReference type="RefSeq" id="WP_107866420.1">
    <property type="nucleotide sequence ID" value="NZ_QAON01000013.1"/>
</dbReference>
<dbReference type="AlphaFoldDB" id="A0A2T5IWM3"/>
<name>A0A2T5IWM3_9GAMM</name>
<evidence type="ECO:0000256" key="9">
    <source>
        <dbReference type="ARBA" id="ARBA00023186"/>
    </source>
</evidence>
<keyword evidence="8 10" id="KW-0653">Protein transport</keyword>
<comment type="caution">
    <text evidence="11">The sequence shown here is derived from an EMBL/GenBank/DDBJ whole genome shotgun (WGS) entry which is preliminary data.</text>
</comment>
<gene>
    <name evidence="10" type="primary">lolA</name>
    <name evidence="11" type="ORF">C8N29_11380</name>
</gene>
<comment type="similarity">
    <text evidence="2 10">Belongs to the LolA family.</text>
</comment>
<comment type="subunit">
    <text evidence="3 10">Monomer.</text>
</comment>
<evidence type="ECO:0000256" key="6">
    <source>
        <dbReference type="ARBA" id="ARBA00022729"/>
    </source>
</evidence>
<dbReference type="HAMAP" id="MF_00240">
    <property type="entry name" value="LolA"/>
    <property type="match status" value="1"/>
</dbReference>